<organism evidence="2 3">
    <name type="scientific">Metallumcola ferriviriculae</name>
    <dbReference type="NCBI Taxonomy" id="3039180"/>
    <lineage>
        <taxon>Bacteria</taxon>
        <taxon>Bacillati</taxon>
        <taxon>Bacillota</taxon>
        <taxon>Clostridia</taxon>
        <taxon>Neomoorellales</taxon>
        <taxon>Desulfitibacteraceae</taxon>
        <taxon>Metallumcola</taxon>
    </lineage>
</organism>
<evidence type="ECO:0000313" key="3">
    <source>
        <dbReference type="Proteomes" id="UP001329915"/>
    </source>
</evidence>
<gene>
    <name evidence="2" type="ORF">MFMK1_003141</name>
</gene>
<accession>A0AAU0UTS3</accession>
<dbReference type="InterPro" id="IPR051044">
    <property type="entry name" value="MAG_DAG_Lipase"/>
</dbReference>
<keyword evidence="3" id="KW-1185">Reference proteome</keyword>
<dbReference type="EMBL" id="CP121694">
    <property type="protein sequence ID" value="WRO23284.1"/>
    <property type="molecule type" value="Genomic_DNA"/>
</dbReference>
<dbReference type="InterPro" id="IPR000073">
    <property type="entry name" value="AB_hydrolase_1"/>
</dbReference>
<keyword evidence="2" id="KW-0378">Hydrolase</keyword>
<dbReference type="RefSeq" id="WP_366922666.1">
    <property type="nucleotide sequence ID" value="NZ_CP121694.1"/>
</dbReference>
<dbReference type="SUPFAM" id="SSF53474">
    <property type="entry name" value="alpha/beta-Hydrolases"/>
    <property type="match status" value="1"/>
</dbReference>
<dbReference type="AlphaFoldDB" id="A0AAU0UTS3"/>
<dbReference type="InterPro" id="IPR022742">
    <property type="entry name" value="Hydrolase_4"/>
</dbReference>
<dbReference type="Gene3D" id="3.40.50.1820">
    <property type="entry name" value="alpha/beta hydrolase"/>
    <property type="match status" value="1"/>
</dbReference>
<dbReference type="Proteomes" id="UP001329915">
    <property type="component" value="Chromosome"/>
</dbReference>
<evidence type="ECO:0000313" key="2">
    <source>
        <dbReference type="EMBL" id="WRO23284.1"/>
    </source>
</evidence>
<reference evidence="2 3" key="1">
    <citation type="submission" date="2023-04" db="EMBL/GenBank/DDBJ databases">
        <authorList>
            <person name="Hsu D."/>
        </authorList>
    </citation>
    <scope>NUCLEOTIDE SEQUENCE [LARGE SCALE GENOMIC DNA]</scope>
    <source>
        <strain evidence="2 3">MK1</strain>
    </source>
</reference>
<protein>
    <submittedName>
        <fullName evidence="2">Alpha/beta hydrolase</fullName>
    </submittedName>
</protein>
<dbReference type="Pfam" id="PF12146">
    <property type="entry name" value="Hydrolase_4"/>
    <property type="match status" value="1"/>
</dbReference>
<feature type="domain" description="Serine aminopeptidase S33" evidence="1">
    <location>
        <begin position="24"/>
        <end position="255"/>
    </location>
</feature>
<dbReference type="KEGG" id="dbc:MFMK1_003141"/>
<dbReference type="InterPro" id="IPR029058">
    <property type="entry name" value="AB_hydrolase_fold"/>
</dbReference>
<dbReference type="GO" id="GO:0016787">
    <property type="term" value="F:hydrolase activity"/>
    <property type="evidence" value="ECO:0007669"/>
    <property type="project" value="UniProtKB-KW"/>
</dbReference>
<name>A0AAU0UTS3_9FIRM</name>
<dbReference type="PANTHER" id="PTHR11614">
    <property type="entry name" value="PHOSPHOLIPASE-RELATED"/>
    <property type="match status" value="1"/>
</dbReference>
<evidence type="ECO:0000259" key="1">
    <source>
        <dbReference type="Pfam" id="PF12146"/>
    </source>
</evidence>
<proteinExistence type="predicted"/>
<dbReference type="PRINTS" id="PR00111">
    <property type="entry name" value="ABHYDROLASE"/>
</dbReference>
<sequence length="272" mass="31011">MRYRTVQGKNGHNIPCFSAVPKGAKAIITISHGFRGHAGQYNQLADCLIANKYGVYALDHRGHGRAPGEKGHITTYLDFVADMQTLVDFITMEHKLPIFTFGHSMGGLITFLYGIKYPEKIKGQIFSAPALGLPWGTSIIPRWLYGFACKYFSKLRVYPVVSRSASRNEEFLRGLKKDPYVLKYATVGFFCEFFKAISWAKENDRDYRLPCLVLHGKDDKIIPFNRSEEIIKRIPAADKTLKLFPGFYHELMQEPGSCELREIILHWLKARA</sequence>